<dbReference type="AlphaFoldDB" id="A0A9P1M8T6"/>
<dbReference type="Proteomes" id="UP000838763">
    <property type="component" value="Unassembled WGS sequence"/>
</dbReference>
<reference evidence="1" key="1">
    <citation type="submission" date="2022-11" db="EMBL/GenBank/DDBJ databases">
        <authorList>
            <person name="Scott C."/>
            <person name="Bruce N."/>
        </authorList>
    </citation>
    <scope>NUCLEOTIDE SEQUENCE</scope>
</reference>
<evidence type="ECO:0000313" key="2">
    <source>
        <dbReference type="Proteomes" id="UP000838763"/>
    </source>
</evidence>
<accession>A0A9P1M8T6</accession>
<name>A0A9P1M8T6_9PEZI</name>
<protein>
    <submittedName>
        <fullName evidence="1">Uncharacterized protein</fullName>
    </submittedName>
</protein>
<proteinExistence type="predicted"/>
<dbReference type="EMBL" id="CALLCH030000011">
    <property type="protein sequence ID" value="CAI4214488.1"/>
    <property type="molecule type" value="Genomic_DNA"/>
</dbReference>
<evidence type="ECO:0000313" key="1">
    <source>
        <dbReference type="EMBL" id="CAI4214488.1"/>
    </source>
</evidence>
<comment type="caution">
    <text evidence="1">The sequence shown here is derived from an EMBL/GenBank/DDBJ whole genome shotgun (WGS) entry which is preliminary data.</text>
</comment>
<keyword evidence="2" id="KW-1185">Reference proteome</keyword>
<gene>
    <name evidence="1" type="ORF">PPNO1_LOCUS4221</name>
</gene>
<sequence>MALRCQTFIAYYKDSHPSDAATNIAVKKILGSIEFDMKQRDSEYIIYTEKKLPAATVERLRQAINGNM</sequence>
<organism evidence="1 2">
    <name type="scientific">Parascedosporium putredinis</name>
    <dbReference type="NCBI Taxonomy" id="1442378"/>
    <lineage>
        <taxon>Eukaryota</taxon>
        <taxon>Fungi</taxon>
        <taxon>Dikarya</taxon>
        <taxon>Ascomycota</taxon>
        <taxon>Pezizomycotina</taxon>
        <taxon>Sordariomycetes</taxon>
        <taxon>Hypocreomycetidae</taxon>
        <taxon>Microascales</taxon>
        <taxon>Microascaceae</taxon>
        <taxon>Parascedosporium</taxon>
    </lineage>
</organism>